<dbReference type="EMBL" id="SNZR01000017">
    <property type="protein sequence ID" value="TDR85419.1"/>
    <property type="molecule type" value="Genomic_DNA"/>
</dbReference>
<accession>A0A4V3DWM5</accession>
<keyword evidence="1" id="KW-0378">Hydrolase</keyword>
<dbReference type="Gene3D" id="2.40.70.10">
    <property type="entry name" value="Acid Proteases"/>
    <property type="match status" value="1"/>
</dbReference>
<dbReference type="GO" id="GO:0006508">
    <property type="term" value="P:proteolysis"/>
    <property type="evidence" value="ECO:0007669"/>
    <property type="project" value="UniProtKB-KW"/>
</dbReference>
<evidence type="ECO:0000313" key="5">
    <source>
        <dbReference type="Proteomes" id="UP000295122"/>
    </source>
</evidence>
<protein>
    <submittedName>
        <fullName evidence="4">Aspartyl protease family protein</fullName>
    </submittedName>
</protein>
<evidence type="ECO:0000256" key="2">
    <source>
        <dbReference type="SAM" id="SignalP"/>
    </source>
</evidence>
<gene>
    <name evidence="4" type="ORF">EV668_4540</name>
</gene>
<dbReference type="InterPro" id="IPR001969">
    <property type="entry name" value="Aspartic_peptidase_AS"/>
</dbReference>
<dbReference type="PROSITE" id="PS00141">
    <property type="entry name" value="ASP_PROTEASE"/>
    <property type="match status" value="1"/>
</dbReference>
<comment type="caution">
    <text evidence="4">The sequence shown here is derived from an EMBL/GenBank/DDBJ whole genome shotgun (WGS) entry which is preliminary data.</text>
</comment>
<evidence type="ECO:0000256" key="1">
    <source>
        <dbReference type="ARBA" id="ARBA00022801"/>
    </source>
</evidence>
<dbReference type="InterPro" id="IPR001995">
    <property type="entry name" value="Peptidase_A2_cat"/>
</dbReference>
<dbReference type="SUPFAM" id="SSF50630">
    <property type="entry name" value="Acid proteases"/>
    <property type="match status" value="1"/>
</dbReference>
<dbReference type="GO" id="GO:0004190">
    <property type="term" value="F:aspartic-type endopeptidase activity"/>
    <property type="evidence" value="ECO:0007669"/>
    <property type="project" value="InterPro"/>
</dbReference>
<reference evidence="4 5" key="1">
    <citation type="submission" date="2019-03" db="EMBL/GenBank/DDBJ databases">
        <title>Genomic Encyclopedia of Type Strains, Phase IV (KMG-IV): sequencing the most valuable type-strain genomes for metagenomic binning, comparative biology and taxonomic classification.</title>
        <authorList>
            <person name="Goeker M."/>
        </authorList>
    </citation>
    <scope>NUCLEOTIDE SEQUENCE [LARGE SCALE GENOMIC DNA]</scope>
    <source>
        <strain evidence="4 5">DSM 25903</strain>
    </source>
</reference>
<keyword evidence="4" id="KW-0645">Protease</keyword>
<dbReference type="Proteomes" id="UP000295122">
    <property type="component" value="Unassembled WGS sequence"/>
</dbReference>
<dbReference type="AlphaFoldDB" id="A0A4V3DWM5"/>
<proteinExistence type="predicted"/>
<dbReference type="PROSITE" id="PS50175">
    <property type="entry name" value="ASP_PROT_RETROV"/>
    <property type="match status" value="1"/>
</dbReference>
<keyword evidence="5" id="KW-1185">Reference proteome</keyword>
<organism evidence="4 5">
    <name type="scientific">Enterovirga rhinocerotis</name>
    <dbReference type="NCBI Taxonomy" id="1339210"/>
    <lineage>
        <taxon>Bacteria</taxon>
        <taxon>Pseudomonadati</taxon>
        <taxon>Pseudomonadota</taxon>
        <taxon>Alphaproteobacteria</taxon>
        <taxon>Hyphomicrobiales</taxon>
        <taxon>Methylobacteriaceae</taxon>
        <taxon>Enterovirga</taxon>
    </lineage>
</organism>
<sequence>MTRVLTWAAGTACAAALAASLAGERLAGLVATREGPEKSVAAPARQPFQEPRSVSVLGDGRGHFAVEASVDGQVVPMLVDTGASLVVLREEDARNLGIRPSRAEFTGRAQTANGTVETAPVRIRSLKVGGIEIRDVEAAIVPEGRLGMNLLGMSYLRRLKGFEIAGNRLLLRG</sequence>
<name>A0A4V3DWM5_9HYPH</name>
<feature type="domain" description="Peptidase A2" evidence="3">
    <location>
        <begin position="75"/>
        <end position="155"/>
    </location>
</feature>
<dbReference type="RefSeq" id="WP_133774410.1">
    <property type="nucleotide sequence ID" value="NZ_SNZR01000017.1"/>
</dbReference>
<dbReference type="OrthoDB" id="7595324at2"/>
<dbReference type="InterPro" id="IPR011969">
    <property type="entry name" value="Clan_AA_Asp_peptidase_C"/>
</dbReference>
<evidence type="ECO:0000259" key="3">
    <source>
        <dbReference type="PROSITE" id="PS50175"/>
    </source>
</evidence>
<dbReference type="CDD" id="cd05483">
    <property type="entry name" value="retropepsin_like_bacteria"/>
    <property type="match status" value="1"/>
</dbReference>
<evidence type="ECO:0000313" key="4">
    <source>
        <dbReference type="EMBL" id="TDR85419.1"/>
    </source>
</evidence>
<feature type="signal peptide" evidence="2">
    <location>
        <begin position="1"/>
        <end position="18"/>
    </location>
</feature>
<dbReference type="InterPro" id="IPR034122">
    <property type="entry name" value="Retropepsin-like_bacterial"/>
</dbReference>
<dbReference type="NCBIfam" id="TIGR02281">
    <property type="entry name" value="clan_AA_DTGA"/>
    <property type="match status" value="1"/>
</dbReference>
<keyword evidence="2" id="KW-0732">Signal</keyword>
<dbReference type="InterPro" id="IPR021109">
    <property type="entry name" value="Peptidase_aspartic_dom_sf"/>
</dbReference>
<dbReference type="Pfam" id="PF13650">
    <property type="entry name" value="Asp_protease_2"/>
    <property type="match status" value="1"/>
</dbReference>
<feature type="chain" id="PRO_5020449056" evidence="2">
    <location>
        <begin position="19"/>
        <end position="173"/>
    </location>
</feature>